<dbReference type="KEGG" id="aacx:DEACI_3438"/>
<dbReference type="Pfam" id="PF01029">
    <property type="entry name" value="NusB"/>
    <property type="match status" value="1"/>
</dbReference>
<dbReference type="Proteomes" id="UP000836597">
    <property type="component" value="Chromosome"/>
</dbReference>
<dbReference type="Gene3D" id="1.10.940.10">
    <property type="entry name" value="NusB-like"/>
    <property type="match status" value="1"/>
</dbReference>
<feature type="binding site" evidence="13">
    <location>
        <position position="284"/>
    </location>
    <ligand>
        <name>S-adenosyl-L-methionine</name>
        <dbReference type="ChEBI" id="CHEBI:59789"/>
    </ligand>
</feature>
<dbReference type="InterPro" id="IPR049560">
    <property type="entry name" value="MeTrfase_RsmB-F_NOP2_cat"/>
</dbReference>
<evidence type="ECO:0000313" key="15">
    <source>
        <dbReference type="EMBL" id="CAA7602759.1"/>
    </source>
</evidence>
<evidence type="ECO:0000256" key="2">
    <source>
        <dbReference type="ARBA" id="ARBA00004496"/>
    </source>
</evidence>
<dbReference type="Gene3D" id="3.30.70.1170">
    <property type="entry name" value="Sun protein, domain 3"/>
    <property type="match status" value="1"/>
</dbReference>
<dbReference type="EC" id="2.1.1.176" evidence="3"/>
<evidence type="ECO:0000256" key="8">
    <source>
        <dbReference type="ARBA" id="ARBA00022691"/>
    </source>
</evidence>
<dbReference type="SUPFAM" id="SSF48013">
    <property type="entry name" value="NusB-like"/>
    <property type="match status" value="1"/>
</dbReference>
<feature type="binding site" evidence="13">
    <location>
        <begin position="260"/>
        <end position="266"/>
    </location>
    <ligand>
        <name>S-adenosyl-L-methionine</name>
        <dbReference type="ChEBI" id="CHEBI:59789"/>
    </ligand>
</feature>
<dbReference type="InterPro" id="IPR035926">
    <property type="entry name" value="NusB-like_sf"/>
</dbReference>
<dbReference type="GO" id="GO:0005737">
    <property type="term" value="C:cytoplasm"/>
    <property type="evidence" value="ECO:0007669"/>
    <property type="project" value="UniProtKB-SubCell"/>
</dbReference>
<dbReference type="InterPro" id="IPR006027">
    <property type="entry name" value="NusB_RsmB_TIM44"/>
</dbReference>
<dbReference type="Pfam" id="PF22458">
    <property type="entry name" value="RsmF-B_ferredox"/>
    <property type="match status" value="1"/>
</dbReference>
<dbReference type="EMBL" id="CDGJ01000027">
    <property type="protein sequence ID" value="CEJ06384.1"/>
    <property type="molecule type" value="Genomic_DNA"/>
</dbReference>
<dbReference type="GO" id="GO:0003723">
    <property type="term" value="F:RNA binding"/>
    <property type="evidence" value="ECO:0007669"/>
    <property type="project" value="UniProtKB-UniRule"/>
</dbReference>
<dbReference type="PANTHER" id="PTHR22807">
    <property type="entry name" value="NOP2 YEAST -RELATED NOL1/NOP2/FMU SUN DOMAIN-CONTAINING"/>
    <property type="match status" value="1"/>
</dbReference>
<keyword evidence="9 13" id="KW-0694">RNA-binding</keyword>
<organism evidence="15">
    <name type="scientific">Acididesulfobacillus acetoxydans</name>
    <dbReference type="NCBI Taxonomy" id="1561005"/>
    <lineage>
        <taxon>Bacteria</taxon>
        <taxon>Bacillati</taxon>
        <taxon>Bacillota</taxon>
        <taxon>Clostridia</taxon>
        <taxon>Eubacteriales</taxon>
        <taxon>Peptococcaceae</taxon>
        <taxon>Acididesulfobacillus</taxon>
    </lineage>
</organism>
<dbReference type="PROSITE" id="PS51686">
    <property type="entry name" value="SAM_MT_RSMB_NOP"/>
    <property type="match status" value="1"/>
</dbReference>
<keyword evidence="7 13" id="KW-0808">Transferase</keyword>
<evidence type="ECO:0000256" key="3">
    <source>
        <dbReference type="ARBA" id="ARBA00012140"/>
    </source>
</evidence>
<sequence>MRRSPRFLAAEILSRVESGASYANILLQHNLGALSEPRERSLATVLVNGCLKHRLTLDYALRLHLRKPMSSLPVRVRQILRLGAFQLLYLDKIPGAVAVNESVELAKTSEPKFTALLNGVLRRVMETGWDLPWPEAAREPVRYLSVRHSHPDWLVRRWWKRWGFTETEELLRLDNEPAPLWIRANVLRTDREGLRERLLLEGVAAEPGERVPESLRVSGLGALAELAAFREGLFTVQDESSQMVAHVLRPQSGDAVLDACSAPGGKTTHLAEFMHNTGSISAFDRHEGKLRLVEELAGRLGISIIHTYPGDARELSGVEDESQDGVLVDAPCSGLGILRRKADLRWRKEEKDIEALPQLQLAILERAAAKVRPGGTLVYSTCTVEPEENFEVVKAFRSAHAEFVPADLAERLPFSLSDPRDRRQAEKGMLQLLPQRHGTDGFFLAQFTRREV</sequence>
<feature type="active site" description="Nucleophile" evidence="13">
    <location>
        <position position="382"/>
    </location>
</feature>
<keyword evidence="5" id="KW-0698">rRNA processing</keyword>
<evidence type="ECO:0000256" key="4">
    <source>
        <dbReference type="ARBA" id="ARBA00022490"/>
    </source>
</evidence>
<comment type="subcellular location">
    <subcellularLocation>
        <location evidence="2">Cytoplasm</location>
    </subcellularLocation>
</comment>
<dbReference type="InterPro" id="IPR004573">
    <property type="entry name" value="rRNA_ssu_MeTfrase_B"/>
</dbReference>
<dbReference type="GO" id="GO:0006355">
    <property type="term" value="P:regulation of DNA-templated transcription"/>
    <property type="evidence" value="ECO:0007669"/>
    <property type="project" value="InterPro"/>
</dbReference>
<evidence type="ECO:0000256" key="13">
    <source>
        <dbReference type="PROSITE-ProRule" id="PRU01023"/>
    </source>
</evidence>
<keyword evidence="6 13" id="KW-0489">Methyltransferase</keyword>
<gene>
    <name evidence="16" type="ORF">DEACI_0832</name>
    <name evidence="15" type="ORF">DEACI_3438</name>
</gene>
<proteinExistence type="inferred from homology"/>
<name>A0A8S0W9P4_9FIRM</name>
<keyword evidence="8 13" id="KW-0949">S-adenosyl-L-methionine</keyword>
<dbReference type="NCBIfam" id="TIGR00563">
    <property type="entry name" value="rsmB"/>
    <property type="match status" value="1"/>
</dbReference>
<keyword evidence="17" id="KW-1185">Reference proteome</keyword>
<dbReference type="CDD" id="cd02440">
    <property type="entry name" value="AdoMet_MTases"/>
    <property type="match status" value="1"/>
</dbReference>
<dbReference type="SUPFAM" id="SSF53335">
    <property type="entry name" value="S-adenosyl-L-methionine-dependent methyltransferases"/>
    <property type="match status" value="1"/>
</dbReference>
<dbReference type="PRINTS" id="PR02008">
    <property type="entry name" value="RCMTFAMILY"/>
</dbReference>
<evidence type="ECO:0000259" key="14">
    <source>
        <dbReference type="PROSITE" id="PS51686"/>
    </source>
</evidence>
<reference evidence="16" key="1">
    <citation type="submission" date="2014-11" db="EMBL/GenBank/DDBJ databases">
        <authorList>
            <person name="Hornung B.V."/>
        </authorList>
    </citation>
    <scope>NUCLEOTIDE SEQUENCE</scope>
    <source>
        <strain evidence="16">INE</strain>
    </source>
</reference>
<evidence type="ECO:0000256" key="11">
    <source>
        <dbReference type="ARBA" id="ARBA00031088"/>
    </source>
</evidence>
<dbReference type="PANTHER" id="PTHR22807:SF61">
    <property type="entry name" value="NOL1_NOP2_SUN FAMILY PROTEIN _ ANTITERMINATION NUSB DOMAIN-CONTAINING PROTEIN"/>
    <property type="match status" value="1"/>
</dbReference>
<evidence type="ECO:0000256" key="7">
    <source>
        <dbReference type="ARBA" id="ARBA00022679"/>
    </source>
</evidence>
<dbReference type="InterPro" id="IPR023267">
    <property type="entry name" value="RCMT"/>
</dbReference>
<dbReference type="Gene3D" id="3.40.50.150">
    <property type="entry name" value="Vaccinia Virus protein VP39"/>
    <property type="match status" value="1"/>
</dbReference>
<keyword evidence="4" id="KW-0963">Cytoplasm</keyword>
<comment type="function">
    <text evidence="1">Specifically methylates the cytosine at position 967 (m5C967) of 16S rRNA.</text>
</comment>
<evidence type="ECO:0000256" key="9">
    <source>
        <dbReference type="ARBA" id="ARBA00022884"/>
    </source>
</evidence>
<feature type="domain" description="SAM-dependent MTase RsmB/NOP-type" evidence="14">
    <location>
        <begin position="170"/>
        <end position="450"/>
    </location>
</feature>
<protein>
    <recommendedName>
        <fullName evidence="3">16S rRNA (cytosine(967)-C(5))-methyltransferase</fullName>
        <ecNumber evidence="3">2.1.1.176</ecNumber>
    </recommendedName>
    <alternativeName>
        <fullName evidence="10">16S rRNA m5C967 methyltransferase</fullName>
    </alternativeName>
    <alternativeName>
        <fullName evidence="11">rRNA (cytosine-C(5)-)-methyltransferase RsmB</fullName>
    </alternativeName>
</protein>
<comment type="similarity">
    <text evidence="13">Belongs to the class I-like SAM-binding methyltransferase superfamily. RsmB/NOP family.</text>
</comment>
<dbReference type="Proteomes" id="UP001071230">
    <property type="component" value="Unassembled WGS sequence"/>
</dbReference>
<feature type="binding site" evidence="13">
    <location>
        <position position="311"/>
    </location>
    <ligand>
        <name>S-adenosyl-L-methionine</name>
        <dbReference type="ChEBI" id="CHEBI:59789"/>
    </ligand>
</feature>
<dbReference type="Pfam" id="PF01189">
    <property type="entry name" value="Methyltr_RsmB-F"/>
    <property type="match status" value="1"/>
</dbReference>
<reference evidence="15" key="2">
    <citation type="submission" date="2020-01" db="EMBL/GenBank/DDBJ databases">
        <authorList>
            <person name="Hornung B."/>
        </authorList>
    </citation>
    <scope>NUCLEOTIDE SEQUENCE</scope>
    <source>
        <strain evidence="15">PacBioINE</strain>
    </source>
</reference>
<dbReference type="AlphaFoldDB" id="A0A8S0W9P4"/>
<evidence type="ECO:0000256" key="5">
    <source>
        <dbReference type="ARBA" id="ARBA00022552"/>
    </source>
</evidence>
<dbReference type="FunFam" id="3.40.50.150:FF:000022">
    <property type="entry name" value="Ribosomal RNA small subunit methyltransferase B"/>
    <property type="match status" value="1"/>
</dbReference>
<comment type="catalytic activity">
    <reaction evidence="12">
        <text>cytidine(967) in 16S rRNA + S-adenosyl-L-methionine = 5-methylcytidine(967) in 16S rRNA + S-adenosyl-L-homocysteine + H(+)</text>
        <dbReference type="Rhea" id="RHEA:42748"/>
        <dbReference type="Rhea" id="RHEA-COMP:10219"/>
        <dbReference type="Rhea" id="RHEA-COMP:10220"/>
        <dbReference type="ChEBI" id="CHEBI:15378"/>
        <dbReference type="ChEBI" id="CHEBI:57856"/>
        <dbReference type="ChEBI" id="CHEBI:59789"/>
        <dbReference type="ChEBI" id="CHEBI:74483"/>
        <dbReference type="ChEBI" id="CHEBI:82748"/>
        <dbReference type="EC" id="2.1.1.176"/>
    </reaction>
</comment>
<evidence type="ECO:0000256" key="6">
    <source>
        <dbReference type="ARBA" id="ARBA00022603"/>
    </source>
</evidence>
<dbReference type="InterPro" id="IPR054728">
    <property type="entry name" value="RsmB-like_ferredoxin"/>
</dbReference>
<evidence type="ECO:0000256" key="10">
    <source>
        <dbReference type="ARBA" id="ARBA00030399"/>
    </source>
</evidence>
<dbReference type="InterPro" id="IPR001678">
    <property type="entry name" value="MeTrfase_RsmB-F_NOP2_dom"/>
</dbReference>
<accession>A0A8S0W9P4</accession>
<dbReference type="InterPro" id="IPR029063">
    <property type="entry name" value="SAM-dependent_MTases_sf"/>
</dbReference>
<dbReference type="NCBIfam" id="NF011494">
    <property type="entry name" value="PRK14902.1"/>
    <property type="match status" value="1"/>
</dbReference>
<evidence type="ECO:0000313" key="17">
    <source>
        <dbReference type="Proteomes" id="UP001071230"/>
    </source>
</evidence>
<evidence type="ECO:0000313" key="16">
    <source>
        <dbReference type="EMBL" id="CEJ06384.1"/>
    </source>
</evidence>
<evidence type="ECO:0000256" key="12">
    <source>
        <dbReference type="ARBA" id="ARBA00047283"/>
    </source>
</evidence>
<dbReference type="EMBL" id="LR746496">
    <property type="protein sequence ID" value="CAA7602759.1"/>
    <property type="molecule type" value="Genomic_DNA"/>
</dbReference>
<evidence type="ECO:0000256" key="1">
    <source>
        <dbReference type="ARBA" id="ARBA00002724"/>
    </source>
</evidence>
<dbReference type="GO" id="GO:0008649">
    <property type="term" value="F:rRNA methyltransferase activity"/>
    <property type="evidence" value="ECO:0007669"/>
    <property type="project" value="InterPro"/>
</dbReference>
<feature type="binding site" evidence="13">
    <location>
        <position position="329"/>
    </location>
    <ligand>
        <name>S-adenosyl-L-methionine</name>
        <dbReference type="ChEBI" id="CHEBI:59789"/>
    </ligand>
</feature>